<keyword evidence="5" id="KW-0769">Symport</keyword>
<evidence type="ECO:0000313" key="14">
    <source>
        <dbReference type="EMBL" id="KAL1497204.1"/>
    </source>
</evidence>
<reference evidence="14 15" key="1">
    <citation type="submission" date="2024-05" db="EMBL/GenBank/DDBJ databases">
        <title>Genetic variation in Jamaican populations of the coffee berry borer (Hypothenemus hampei).</title>
        <authorList>
            <person name="Errbii M."/>
            <person name="Myrie A."/>
        </authorList>
    </citation>
    <scope>NUCLEOTIDE SEQUENCE [LARGE SCALE GENOMIC DNA]</scope>
    <source>
        <strain evidence="14">JA-Hopewell-2020-01-JO</strain>
        <tissue evidence="14">Whole body</tissue>
    </source>
</reference>
<keyword evidence="9" id="KW-0406">Ion transport</keyword>
<evidence type="ECO:0000256" key="2">
    <source>
        <dbReference type="ARBA" id="ARBA00008586"/>
    </source>
</evidence>
<dbReference type="Proteomes" id="UP001566132">
    <property type="component" value="Unassembled WGS sequence"/>
</dbReference>
<evidence type="ECO:0000256" key="8">
    <source>
        <dbReference type="ARBA" id="ARBA00023136"/>
    </source>
</evidence>
<keyword evidence="8 12" id="KW-0472">Membrane</keyword>
<dbReference type="FunFam" id="1.20.1250.20:FF:000144">
    <property type="entry name" value="Picot, isoform B"/>
    <property type="match status" value="1"/>
</dbReference>
<evidence type="ECO:0000256" key="5">
    <source>
        <dbReference type="ARBA" id="ARBA00022847"/>
    </source>
</evidence>
<keyword evidence="4 12" id="KW-0812">Transmembrane</keyword>
<feature type="transmembrane region" description="Helical" evidence="12">
    <location>
        <begin position="164"/>
        <end position="188"/>
    </location>
</feature>
<dbReference type="InterPro" id="IPR050382">
    <property type="entry name" value="MFS_Na/Anion_cotransporter"/>
</dbReference>
<keyword evidence="9" id="KW-0739">Sodium transport</keyword>
<keyword evidence="15" id="KW-1185">Reference proteome</keyword>
<dbReference type="PANTHER" id="PTHR11662">
    <property type="entry name" value="SOLUTE CARRIER FAMILY 17"/>
    <property type="match status" value="1"/>
</dbReference>
<evidence type="ECO:0000256" key="7">
    <source>
        <dbReference type="ARBA" id="ARBA00023053"/>
    </source>
</evidence>
<evidence type="ECO:0000256" key="11">
    <source>
        <dbReference type="ARBA" id="ARBA00068450"/>
    </source>
</evidence>
<protein>
    <recommendedName>
        <fullName evidence="11">Putative inorganic phosphate cotransporter</fullName>
    </recommendedName>
</protein>
<proteinExistence type="inferred from homology"/>
<evidence type="ECO:0000256" key="4">
    <source>
        <dbReference type="ARBA" id="ARBA00022692"/>
    </source>
</evidence>
<feature type="transmembrane region" description="Helical" evidence="12">
    <location>
        <begin position="329"/>
        <end position="349"/>
    </location>
</feature>
<comment type="function">
    <text evidence="10">May be an inorganic phosphate cotransporter.</text>
</comment>
<name>A0ABD1EL30_HYPHA</name>
<evidence type="ECO:0000256" key="12">
    <source>
        <dbReference type="SAM" id="Phobius"/>
    </source>
</evidence>
<evidence type="ECO:0000256" key="3">
    <source>
        <dbReference type="ARBA" id="ARBA00022448"/>
    </source>
</evidence>
<evidence type="ECO:0000313" key="15">
    <source>
        <dbReference type="Proteomes" id="UP001566132"/>
    </source>
</evidence>
<dbReference type="FunFam" id="1.20.1250.20:FF:000003">
    <property type="entry name" value="Solute carrier family 17 member 3"/>
    <property type="match status" value="1"/>
</dbReference>
<evidence type="ECO:0000256" key="10">
    <source>
        <dbReference type="ARBA" id="ARBA00054632"/>
    </source>
</evidence>
<feature type="transmembrane region" description="Helical" evidence="12">
    <location>
        <begin position="293"/>
        <end position="317"/>
    </location>
</feature>
<organism evidence="14 15">
    <name type="scientific">Hypothenemus hampei</name>
    <name type="common">Coffee berry borer</name>
    <dbReference type="NCBI Taxonomy" id="57062"/>
    <lineage>
        <taxon>Eukaryota</taxon>
        <taxon>Metazoa</taxon>
        <taxon>Ecdysozoa</taxon>
        <taxon>Arthropoda</taxon>
        <taxon>Hexapoda</taxon>
        <taxon>Insecta</taxon>
        <taxon>Pterygota</taxon>
        <taxon>Neoptera</taxon>
        <taxon>Endopterygota</taxon>
        <taxon>Coleoptera</taxon>
        <taxon>Polyphaga</taxon>
        <taxon>Cucujiformia</taxon>
        <taxon>Curculionidae</taxon>
        <taxon>Scolytinae</taxon>
        <taxon>Hypothenemus</taxon>
    </lineage>
</organism>
<dbReference type="Gene3D" id="1.20.1250.20">
    <property type="entry name" value="MFS general substrate transporter like domains"/>
    <property type="match status" value="2"/>
</dbReference>
<feature type="transmembrane region" description="Helical" evidence="12">
    <location>
        <begin position="27"/>
        <end position="51"/>
    </location>
</feature>
<evidence type="ECO:0000256" key="1">
    <source>
        <dbReference type="ARBA" id="ARBA00004141"/>
    </source>
</evidence>
<dbReference type="EMBL" id="JBDJPC010000006">
    <property type="protein sequence ID" value="KAL1497204.1"/>
    <property type="molecule type" value="Genomic_DNA"/>
</dbReference>
<dbReference type="GO" id="GO:0016020">
    <property type="term" value="C:membrane"/>
    <property type="evidence" value="ECO:0007669"/>
    <property type="project" value="UniProtKB-SubCell"/>
</dbReference>
<dbReference type="PROSITE" id="PS50850">
    <property type="entry name" value="MFS"/>
    <property type="match status" value="1"/>
</dbReference>
<keyword evidence="6 12" id="KW-1133">Transmembrane helix</keyword>
<comment type="caution">
    <text evidence="14">The sequence shown here is derived from an EMBL/GenBank/DDBJ whole genome shotgun (WGS) entry which is preliminary data.</text>
</comment>
<dbReference type="SUPFAM" id="SSF103473">
    <property type="entry name" value="MFS general substrate transporter"/>
    <property type="match status" value="1"/>
</dbReference>
<comment type="similarity">
    <text evidence="2">Belongs to the major facilitator superfamily. Sodium/anion cotransporter family.</text>
</comment>
<dbReference type="GO" id="GO:0006814">
    <property type="term" value="P:sodium ion transport"/>
    <property type="evidence" value="ECO:0007669"/>
    <property type="project" value="UniProtKB-KW"/>
</dbReference>
<gene>
    <name evidence="14" type="ORF">ABEB36_008201</name>
</gene>
<feature type="transmembrane region" description="Helical" evidence="12">
    <location>
        <begin position="131"/>
        <end position="152"/>
    </location>
</feature>
<evidence type="ECO:0000256" key="6">
    <source>
        <dbReference type="ARBA" id="ARBA00022989"/>
    </source>
</evidence>
<evidence type="ECO:0000256" key="9">
    <source>
        <dbReference type="ARBA" id="ARBA00023201"/>
    </source>
</evidence>
<dbReference type="AlphaFoldDB" id="A0ABD1EL30"/>
<evidence type="ECO:0000259" key="13">
    <source>
        <dbReference type="PROSITE" id="PS50850"/>
    </source>
</evidence>
<feature type="transmembrane region" description="Helical" evidence="12">
    <location>
        <begin position="99"/>
        <end position="119"/>
    </location>
</feature>
<dbReference type="CDD" id="cd17318">
    <property type="entry name" value="MFS_SLC17"/>
    <property type="match status" value="1"/>
</dbReference>
<dbReference type="InterPro" id="IPR020846">
    <property type="entry name" value="MFS_dom"/>
</dbReference>
<dbReference type="GO" id="GO:0015293">
    <property type="term" value="F:symporter activity"/>
    <property type="evidence" value="ECO:0007669"/>
    <property type="project" value="UniProtKB-KW"/>
</dbReference>
<feature type="transmembrane region" description="Helical" evidence="12">
    <location>
        <begin position="424"/>
        <end position="444"/>
    </location>
</feature>
<sequence>MEKVRTKNQESSLPSLRPYLNRRYVQMFLYFLLMMYSYCVRSVLSVAIVAMNDNSTTTNTNIPIYHWKDQSIVLSSFFWGYIICQIPAAYFGKLYGIKWILVGTTILDSISCILIPTFAEIFGSKGVMLCRFWQGLAQGFLVPSIHTLLGHWAPPCERSRIGTFAYAGSIFGNIICMPITGLICSSWLGWPFSFYIWGTFGLSWTFIWVFLGFDRPRTHNNISQKEKEYIESSLDQCDETHHKIPWFDIFKSLPVWALLMANLGVNWGSSILLTQTPTYLNKIHKFDIKSNAILSAAPYLAMWVLSFFFSSICDYLTNKSCISRGTSRKIFHSIGTLGPALGLIIIGFITNYQSYHSVALLIFVGGTIGAGFCGFQVNHIDLSPNHSGILMAITNGCTSIFSVLSSLTVQFVITDQENQNQWKIIFLLTAAVYILTDIFFIIFASGEVQPWNNISEDTQIE</sequence>
<dbReference type="Pfam" id="PF07690">
    <property type="entry name" value="MFS_1"/>
    <property type="match status" value="1"/>
</dbReference>
<keyword evidence="3" id="KW-0813">Transport</keyword>
<dbReference type="InterPro" id="IPR036259">
    <property type="entry name" value="MFS_trans_sf"/>
</dbReference>
<accession>A0ABD1EL30</accession>
<dbReference type="PANTHER" id="PTHR11662:SF280">
    <property type="entry name" value="FI21844P1-RELATED"/>
    <property type="match status" value="1"/>
</dbReference>
<feature type="transmembrane region" description="Helical" evidence="12">
    <location>
        <begin position="355"/>
        <end position="377"/>
    </location>
</feature>
<feature type="transmembrane region" description="Helical" evidence="12">
    <location>
        <begin position="71"/>
        <end position="92"/>
    </location>
</feature>
<feature type="domain" description="Major facilitator superfamily (MFS) profile" evidence="13">
    <location>
        <begin position="25"/>
        <end position="448"/>
    </location>
</feature>
<comment type="subcellular location">
    <subcellularLocation>
        <location evidence="1">Membrane</location>
        <topology evidence="1">Multi-pass membrane protein</topology>
    </subcellularLocation>
</comment>
<feature type="transmembrane region" description="Helical" evidence="12">
    <location>
        <begin position="194"/>
        <end position="213"/>
    </location>
</feature>
<keyword evidence="7" id="KW-0915">Sodium</keyword>
<dbReference type="InterPro" id="IPR011701">
    <property type="entry name" value="MFS"/>
</dbReference>
<feature type="transmembrane region" description="Helical" evidence="12">
    <location>
        <begin position="389"/>
        <end position="412"/>
    </location>
</feature>